<feature type="domain" description="KilA-N DNA-binding" evidence="1">
    <location>
        <begin position="17"/>
        <end position="102"/>
    </location>
</feature>
<evidence type="ECO:0000259" key="1">
    <source>
        <dbReference type="Pfam" id="PF10543"/>
    </source>
</evidence>
<evidence type="ECO:0000313" key="2">
    <source>
        <dbReference type="EMBL" id="NHZ93357.1"/>
    </source>
</evidence>
<dbReference type="Pfam" id="PF10543">
    <property type="entry name" value="ORF6N"/>
    <property type="match status" value="1"/>
</dbReference>
<comment type="caution">
    <text evidence="2">The sequence shown here is derived from an EMBL/GenBank/DDBJ whole genome shotgun (WGS) entry which is preliminary data.</text>
</comment>
<proteinExistence type="predicted"/>
<accession>A0ABX0P4J7</accession>
<gene>
    <name evidence="2" type="ORF">F2P45_30760</name>
</gene>
<organism evidence="2 3">
    <name type="scientific">Massilia mucilaginosa</name>
    <dbReference type="NCBI Taxonomy" id="2609282"/>
    <lineage>
        <taxon>Bacteria</taxon>
        <taxon>Pseudomonadati</taxon>
        <taxon>Pseudomonadota</taxon>
        <taxon>Betaproteobacteria</taxon>
        <taxon>Burkholderiales</taxon>
        <taxon>Oxalobacteraceae</taxon>
        <taxon>Telluria group</taxon>
        <taxon>Massilia</taxon>
    </lineage>
</organism>
<reference evidence="2 3" key="1">
    <citation type="submission" date="2019-10" db="EMBL/GenBank/DDBJ databases">
        <title>Taxonomy of Antarctic Massilia spp.: description of Massilia rubra sp. nov., Massilia aquatica sp. nov., Massilia mucilaginosa sp. nov., Massilia frigida sp. nov. isolated from streams, lakes and regoliths.</title>
        <authorList>
            <person name="Holochova P."/>
            <person name="Sedlacek I."/>
            <person name="Kralova S."/>
            <person name="Maslanova I."/>
            <person name="Busse H.-J."/>
            <person name="Stankova E."/>
            <person name="Vrbovska V."/>
            <person name="Kovarovic V."/>
            <person name="Bartak M."/>
            <person name="Svec P."/>
            <person name="Pantucek R."/>
        </authorList>
    </citation>
    <scope>NUCLEOTIDE SEQUENCE [LARGE SCALE GENOMIC DNA]</scope>
    <source>
        <strain evidence="2 3">CCM 8733</strain>
    </source>
</reference>
<name>A0ABX0P4J7_9BURK</name>
<sequence>MSAKPSSHLPTVSITSQIRLVREQKVMLDVDLAALYGVTTGNLVQAVKRNASRFPADFMFQLDPGEWSTLRSQSVISNSGRGGRRYPPYAFTELGVAMLSSVLGGMQAIAVNIEIMRAFVRLREVLASNNELALRLNELENKTALLPLQHDTFADDTRVQLKQIFDVIRALVAPAEPVKKRAIGFVTPTEGSATPKASM</sequence>
<dbReference type="EMBL" id="WHJH01000070">
    <property type="protein sequence ID" value="NHZ93357.1"/>
    <property type="molecule type" value="Genomic_DNA"/>
</dbReference>
<dbReference type="RefSeq" id="WP_166882043.1">
    <property type="nucleotide sequence ID" value="NZ_WHJH01000070.1"/>
</dbReference>
<protein>
    <submittedName>
        <fullName evidence="2">ORF6N domain-containing protein</fullName>
    </submittedName>
</protein>
<dbReference type="InterPro" id="IPR018873">
    <property type="entry name" value="KilA-N_DNA-bd_domain"/>
</dbReference>
<dbReference type="Proteomes" id="UP000609726">
    <property type="component" value="Unassembled WGS sequence"/>
</dbReference>
<keyword evidence="3" id="KW-1185">Reference proteome</keyword>
<evidence type="ECO:0000313" key="3">
    <source>
        <dbReference type="Proteomes" id="UP000609726"/>
    </source>
</evidence>